<dbReference type="FunFam" id="2.60.40.10:FF:001420">
    <property type="entry name" value="Exo-1,4-beta-xylosidase xlnD"/>
    <property type="match status" value="1"/>
</dbReference>
<comment type="caution">
    <text evidence="21">The sequence shown here is derived from an EMBL/GenBank/DDBJ whole genome shotgun (WGS) entry which is preliminary data.</text>
</comment>
<evidence type="ECO:0000313" key="21">
    <source>
        <dbReference type="EMBL" id="RWQ94829.1"/>
    </source>
</evidence>
<dbReference type="FunFam" id="3.40.50.1700:FF:000007">
    <property type="entry name" value="Exo-1,4-beta-xylosidase xlnD"/>
    <property type="match status" value="1"/>
</dbReference>
<dbReference type="GO" id="GO:0009044">
    <property type="term" value="F:xylan 1,4-beta-xylosidase activity"/>
    <property type="evidence" value="ECO:0007669"/>
    <property type="project" value="UniProtKB-EC"/>
</dbReference>
<keyword evidence="8" id="KW-0325">Glycoprotein</keyword>
<reference evidence="21 22" key="1">
    <citation type="journal article" date="2018" name="Front. Microbiol.">
        <title>Genomic and genetic insights into a cosmopolitan fungus, Paecilomyces variotii (Eurotiales).</title>
        <authorList>
            <person name="Urquhart A.S."/>
            <person name="Mondo S.J."/>
            <person name="Makela M.R."/>
            <person name="Hane J.K."/>
            <person name="Wiebenga A."/>
            <person name="He G."/>
            <person name="Mihaltcheva S."/>
            <person name="Pangilinan J."/>
            <person name="Lipzen A."/>
            <person name="Barry K."/>
            <person name="de Vries R.P."/>
            <person name="Grigoriev I.V."/>
            <person name="Idnurm A."/>
        </authorList>
    </citation>
    <scope>NUCLEOTIDE SEQUENCE [LARGE SCALE GENOMIC DNA]</scope>
    <source>
        <strain evidence="21 22">CBS 101075</strain>
    </source>
</reference>
<dbReference type="RefSeq" id="XP_028484474.1">
    <property type="nucleotide sequence ID" value="XM_028627196.1"/>
</dbReference>
<evidence type="ECO:0000256" key="3">
    <source>
        <dbReference type="ARBA" id="ARBA00005336"/>
    </source>
</evidence>
<dbReference type="InterPro" id="IPR036962">
    <property type="entry name" value="Glyco_hydro_3_N_sf"/>
</dbReference>
<dbReference type="GeneID" id="39596473"/>
<dbReference type="UniPathway" id="UPA00114"/>
<feature type="chain" id="PRO_5019221084" description="xylan 1,4-beta-xylosidase" evidence="19">
    <location>
        <begin position="28"/>
        <end position="800"/>
    </location>
</feature>
<evidence type="ECO:0000256" key="17">
    <source>
        <dbReference type="ARBA" id="ARBA00041684"/>
    </source>
</evidence>
<comment type="similarity">
    <text evidence="3">Belongs to the glycosyl hydrolase 3 family.</text>
</comment>
<evidence type="ECO:0000256" key="11">
    <source>
        <dbReference type="ARBA" id="ARBA00023326"/>
    </source>
</evidence>
<feature type="domain" description="Fibronectin type III-like" evidence="20">
    <location>
        <begin position="706"/>
        <end position="777"/>
    </location>
</feature>
<dbReference type="PANTHER" id="PTHR42721">
    <property type="entry name" value="SUGAR HYDROLASE-RELATED"/>
    <property type="match status" value="1"/>
</dbReference>
<sequence length="800" mass="86997">MVHELHAMASIGSLLTVLAALAPTTLAQANTSYVNYSVQAQPDLTPRTLATIDLSFPDCTNGPLSTNLVCNTSATPWDRASALISLFTLEELVNNTGNTAPGVPRLGLPPYQVWNEALHGLDRANFTPSGDYSWATSFPMPILSMAALNRTLINQIASIIAIQGRAFNNAGRYGLDSYAPNINGFRSPMWGRGQETPGEDAQYLSAVYAYEYITGLQGLDEEHQKLLATAKHFAGYDLENWDGHSRLGNDLNISQQDLAEYYTPQFLAASRYAKVRSFMCSYNAVNGVPSCANPWLLQTLLRESFDFVDDGYVSSDCDAVYNVFNPHEYAGNQTAAAAVSLLAGTDIDCGTDYPWFLNESFYEGRVSRGDIEKSVIRLYSNLVRVGYFDGNDTEYRKLDWNDVLKTDAQNISYEAAVEGIVLLKNDGTLPLSKKVRSVALIGPWANATTQLQGNYFGPAPYLVGPLAAFQETSLQINYAFGTNISSNSTEQFAEAISAAKKSDVVVFAGGIDNTIEAEGIDRMNITWPGNQLTLIEELSKLNKPLVVLQMGGGQVDSSSLKENPKVNSLVWGGYPGQAGGYALVDILTGKRAPAGRLVTTQYPAEYATQFPATDMSLRPEGSNPGQTYMWYTGKPVYEFGSGLFYTTFSVSESSSSTKSLSVRGGNSYNIVDLLSQSHAGYEYIEQVPFLNFTVTVKNTGKTASPYSAMLFANTTNAGPAPYPNKWLVGFDRLPEINPGESTTLTIPVAIGSVARTDEDGNRILYPGTYDLALNNERDAVVSFTFTGDATVLERWPSPSS</sequence>
<gene>
    <name evidence="21" type="ORF">C8Q69DRAFT_305813</name>
</gene>
<keyword evidence="5" id="KW-0858">Xylan degradation</keyword>
<evidence type="ECO:0000313" key="22">
    <source>
        <dbReference type="Proteomes" id="UP000283841"/>
    </source>
</evidence>
<keyword evidence="6 19" id="KW-0732">Signal</keyword>
<dbReference type="SUPFAM" id="SSF52279">
    <property type="entry name" value="Beta-D-glucan exohydrolase, C-terminal domain"/>
    <property type="match status" value="1"/>
</dbReference>
<evidence type="ECO:0000256" key="12">
    <source>
        <dbReference type="ARBA" id="ARBA00024574"/>
    </source>
</evidence>
<dbReference type="InterPro" id="IPR013783">
    <property type="entry name" value="Ig-like_fold"/>
</dbReference>
<keyword evidence="22" id="KW-1185">Reference proteome</keyword>
<evidence type="ECO:0000256" key="16">
    <source>
        <dbReference type="ARBA" id="ARBA00041545"/>
    </source>
</evidence>
<keyword evidence="4" id="KW-0964">Secreted</keyword>
<dbReference type="Pfam" id="PF00933">
    <property type="entry name" value="Glyco_hydro_3"/>
    <property type="match status" value="1"/>
</dbReference>
<evidence type="ECO:0000256" key="13">
    <source>
        <dbReference type="ARBA" id="ARBA00025331"/>
    </source>
</evidence>
<keyword evidence="9" id="KW-0119">Carbohydrate metabolism</keyword>
<evidence type="ECO:0000256" key="6">
    <source>
        <dbReference type="ARBA" id="ARBA00022729"/>
    </source>
</evidence>
<dbReference type="InterPro" id="IPR017853">
    <property type="entry name" value="GH"/>
</dbReference>
<comment type="subcellular location">
    <subcellularLocation>
        <location evidence="1">Secreted</location>
    </subcellularLocation>
</comment>
<evidence type="ECO:0000256" key="5">
    <source>
        <dbReference type="ARBA" id="ARBA00022651"/>
    </source>
</evidence>
<evidence type="ECO:0000256" key="7">
    <source>
        <dbReference type="ARBA" id="ARBA00022801"/>
    </source>
</evidence>
<evidence type="ECO:0000256" key="15">
    <source>
        <dbReference type="ARBA" id="ARBA00041508"/>
    </source>
</evidence>
<dbReference type="Pfam" id="PF14310">
    <property type="entry name" value="Fn3-like"/>
    <property type="match status" value="1"/>
</dbReference>
<evidence type="ECO:0000256" key="8">
    <source>
        <dbReference type="ARBA" id="ARBA00023180"/>
    </source>
</evidence>
<dbReference type="InterPro" id="IPR036881">
    <property type="entry name" value="Glyco_hydro_3_C_sf"/>
</dbReference>
<evidence type="ECO:0000256" key="9">
    <source>
        <dbReference type="ARBA" id="ARBA00023277"/>
    </source>
</evidence>
<dbReference type="GO" id="GO:0031222">
    <property type="term" value="P:arabinan catabolic process"/>
    <property type="evidence" value="ECO:0007669"/>
    <property type="project" value="TreeGrafter"/>
</dbReference>
<name>A0A443HSR8_BYSSP</name>
<comment type="pathway">
    <text evidence="2">Glycan degradation; xylan degradation.</text>
</comment>
<dbReference type="InterPro" id="IPR002772">
    <property type="entry name" value="Glyco_hydro_3_C"/>
</dbReference>
<dbReference type="STRING" id="264951.A0A443HSR8"/>
<evidence type="ECO:0000259" key="20">
    <source>
        <dbReference type="SMART" id="SM01217"/>
    </source>
</evidence>
<dbReference type="InterPro" id="IPR026891">
    <property type="entry name" value="Fn3-like"/>
</dbReference>
<proteinExistence type="inferred from homology"/>
<evidence type="ECO:0000256" key="2">
    <source>
        <dbReference type="ARBA" id="ARBA00004851"/>
    </source>
</evidence>
<keyword evidence="11" id="KW-0624">Polysaccharide degradation</keyword>
<dbReference type="SMART" id="SM01217">
    <property type="entry name" value="Fn3_like"/>
    <property type="match status" value="1"/>
</dbReference>
<evidence type="ECO:0000256" key="10">
    <source>
        <dbReference type="ARBA" id="ARBA00023295"/>
    </source>
</evidence>
<dbReference type="EC" id="3.2.1.37" evidence="14"/>
<protein>
    <recommendedName>
        <fullName evidence="14">xylan 1,4-beta-xylosidase</fullName>
        <ecNumber evidence="14">3.2.1.37</ecNumber>
    </recommendedName>
    <alternativeName>
        <fullName evidence="17">1,4-beta-D-xylan xylohydrolase xlnD</fullName>
    </alternativeName>
    <alternativeName>
        <fullName evidence="18">Beta-xylosidase A</fullName>
    </alternativeName>
    <alternativeName>
        <fullName evidence="16">Beta-xylosidase xlnD</fullName>
    </alternativeName>
    <alternativeName>
        <fullName evidence="15">Xylobiase xlnD</fullName>
    </alternativeName>
</protein>
<dbReference type="InterPro" id="IPR001764">
    <property type="entry name" value="Glyco_hydro_3_N"/>
</dbReference>
<dbReference type="VEuPathDB" id="FungiDB:C8Q69DRAFT_305813"/>
<evidence type="ECO:0000256" key="19">
    <source>
        <dbReference type="SAM" id="SignalP"/>
    </source>
</evidence>
<dbReference type="GO" id="GO:0046556">
    <property type="term" value="F:alpha-L-arabinofuranosidase activity"/>
    <property type="evidence" value="ECO:0007669"/>
    <property type="project" value="TreeGrafter"/>
</dbReference>
<dbReference type="AlphaFoldDB" id="A0A443HSR8"/>
<dbReference type="GO" id="GO:0005576">
    <property type="term" value="C:extracellular region"/>
    <property type="evidence" value="ECO:0007669"/>
    <property type="project" value="UniProtKB-SubCell"/>
</dbReference>
<dbReference type="SUPFAM" id="SSF51445">
    <property type="entry name" value="(Trans)glycosidases"/>
    <property type="match status" value="1"/>
</dbReference>
<comment type="catalytic activity">
    <reaction evidence="12">
        <text>Hydrolysis of (1-&gt;4)-beta-D-xylans, to remove successive D-xylose residues from the non-reducing termini.</text>
        <dbReference type="EC" id="3.2.1.37"/>
    </reaction>
</comment>
<evidence type="ECO:0000256" key="14">
    <source>
        <dbReference type="ARBA" id="ARBA00026107"/>
    </source>
</evidence>
<dbReference type="Gene3D" id="2.60.40.10">
    <property type="entry name" value="Immunoglobulins"/>
    <property type="match status" value="1"/>
</dbReference>
<keyword evidence="10" id="KW-0326">Glycosidase</keyword>
<keyword evidence="7 21" id="KW-0378">Hydrolase</keyword>
<dbReference type="EMBL" id="RCNU01000007">
    <property type="protein sequence ID" value="RWQ94829.1"/>
    <property type="molecule type" value="Genomic_DNA"/>
</dbReference>
<accession>A0A443HSR8</accession>
<dbReference type="GO" id="GO:0045493">
    <property type="term" value="P:xylan catabolic process"/>
    <property type="evidence" value="ECO:0007669"/>
    <property type="project" value="UniProtKB-UniPathway"/>
</dbReference>
<dbReference type="Gene3D" id="3.40.50.1700">
    <property type="entry name" value="Glycoside hydrolase family 3 C-terminal domain"/>
    <property type="match status" value="1"/>
</dbReference>
<dbReference type="Pfam" id="PF01915">
    <property type="entry name" value="Glyco_hydro_3_C"/>
    <property type="match status" value="1"/>
</dbReference>
<organism evidence="21 22">
    <name type="scientific">Byssochlamys spectabilis</name>
    <name type="common">Paecilomyces variotii</name>
    <dbReference type="NCBI Taxonomy" id="264951"/>
    <lineage>
        <taxon>Eukaryota</taxon>
        <taxon>Fungi</taxon>
        <taxon>Dikarya</taxon>
        <taxon>Ascomycota</taxon>
        <taxon>Pezizomycotina</taxon>
        <taxon>Eurotiomycetes</taxon>
        <taxon>Eurotiomycetidae</taxon>
        <taxon>Eurotiales</taxon>
        <taxon>Thermoascaceae</taxon>
        <taxon>Paecilomyces</taxon>
    </lineage>
</organism>
<evidence type="ECO:0000256" key="4">
    <source>
        <dbReference type="ARBA" id="ARBA00022525"/>
    </source>
</evidence>
<dbReference type="PANTHER" id="PTHR42721:SF13">
    <property type="entry name" value="EXO-1,4-BETA-XYLOSIDASE XLND"/>
    <property type="match status" value="1"/>
</dbReference>
<dbReference type="Proteomes" id="UP000283841">
    <property type="component" value="Unassembled WGS sequence"/>
</dbReference>
<evidence type="ECO:0000256" key="18">
    <source>
        <dbReference type="ARBA" id="ARBA00042744"/>
    </source>
</evidence>
<dbReference type="InterPro" id="IPR044993">
    <property type="entry name" value="BXL"/>
</dbReference>
<comment type="function">
    <text evidence="13">Xylan 1,4-beta-xylosidase involved in the hydrolysis of xylan, a major structural heterogeneous polysaccharide found in plant biomass representing the second most abundant polysaccharide in the biosphere, after cellulose.</text>
</comment>
<feature type="signal peptide" evidence="19">
    <location>
        <begin position="1"/>
        <end position="27"/>
    </location>
</feature>
<evidence type="ECO:0000256" key="1">
    <source>
        <dbReference type="ARBA" id="ARBA00004613"/>
    </source>
</evidence>
<dbReference type="Gene3D" id="3.20.20.300">
    <property type="entry name" value="Glycoside hydrolase, family 3, N-terminal domain"/>
    <property type="match status" value="1"/>
</dbReference>